<evidence type="ECO:0000256" key="1">
    <source>
        <dbReference type="SAM" id="Phobius"/>
    </source>
</evidence>
<reference evidence="2 3" key="1">
    <citation type="submission" date="2020-07" db="EMBL/GenBank/DDBJ databases">
        <title>Complete genome sequence of Rhizobium japonicum phage Pasto.</title>
        <authorList>
            <person name="Manuel N.S."/>
            <person name="Ravindran A."/>
            <person name="Newkirk H."/>
            <person name="Gonzalez C."/>
            <person name="Young R."/>
            <person name="Liu M."/>
        </authorList>
    </citation>
    <scope>NUCLEOTIDE SEQUENCE [LARGE SCALE GENOMIC DNA]</scope>
</reference>
<name>A0A7S6R6Y6_9CAUD</name>
<dbReference type="Proteomes" id="UP000593603">
    <property type="component" value="Segment"/>
</dbReference>
<evidence type="ECO:0000313" key="2">
    <source>
        <dbReference type="EMBL" id="QOV06099.1"/>
    </source>
</evidence>
<gene>
    <name evidence="2" type="ORF">CPT_Pasto_025</name>
</gene>
<keyword evidence="1" id="KW-0812">Transmembrane</keyword>
<sequence>MSVWCDPSEPYRKDYGPQIMSAVIVVLIIAVFIAFKI</sequence>
<accession>A0A7S6R6Y6</accession>
<organism evidence="2 3">
    <name type="scientific">Rhizobium phage Pasto</name>
    <dbReference type="NCBI Taxonomy" id="2767575"/>
    <lineage>
        <taxon>Viruses</taxon>
        <taxon>Duplodnaviria</taxon>
        <taxon>Heunggongvirae</taxon>
        <taxon>Uroviricota</taxon>
        <taxon>Caudoviricetes</taxon>
        <taxon>Autographivirales</taxon>
        <taxon>Autographivirales incertae sedis</taxon>
        <taxon>Pastovirus</taxon>
        <taxon>Pastovirus pasto</taxon>
    </lineage>
</organism>
<keyword evidence="1" id="KW-0472">Membrane</keyword>
<keyword evidence="1" id="KW-1133">Transmembrane helix</keyword>
<proteinExistence type="predicted"/>
<protein>
    <submittedName>
        <fullName evidence="2">Putative membrane protein</fullName>
    </submittedName>
</protein>
<feature type="transmembrane region" description="Helical" evidence="1">
    <location>
        <begin position="15"/>
        <end position="35"/>
    </location>
</feature>
<keyword evidence="3" id="KW-1185">Reference proteome</keyword>
<evidence type="ECO:0000313" key="3">
    <source>
        <dbReference type="Proteomes" id="UP000593603"/>
    </source>
</evidence>
<dbReference type="EMBL" id="MT708545">
    <property type="protein sequence ID" value="QOV06099.1"/>
    <property type="molecule type" value="Genomic_DNA"/>
</dbReference>